<keyword evidence="4" id="KW-0808">Transferase</keyword>
<evidence type="ECO:0000256" key="4">
    <source>
        <dbReference type="ARBA" id="ARBA00022679"/>
    </source>
</evidence>
<dbReference type="InterPro" id="IPR013656">
    <property type="entry name" value="PAS_4"/>
</dbReference>
<dbReference type="InterPro" id="IPR000700">
    <property type="entry name" value="PAS-assoc_C"/>
</dbReference>
<feature type="coiled-coil region" evidence="6">
    <location>
        <begin position="904"/>
        <end position="931"/>
    </location>
</feature>
<evidence type="ECO:0000256" key="2">
    <source>
        <dbReference type="ARBA" id="ARBA00012438"/>
    </source>
</evidence>
<comment type="catalytic activity">
    <reaction evidence="1">
        <text>ATP + protein L-histidine = ADP + protein N-phospho-L-histidine.</text>
        <dbReference type="EC" id="2.7.13.3"/>
    </reaction>
</comment>
<feature type="domain" description="PAS" evidence="7">
    <location>
        <begin position="1733"/>
        <end position="1805"/>
    </location>
</feature>
<reference evidence="9 10" key="1">
    <citation type="journal article" date="2015" name="Microbiome">
        <title>Genomic resolution of linkages in carbon, nitrogen, and sulfur cycling among widespread estuary sediment bacteria.</title>
        <authorList>
            <person name="Baker B.J."/>
            <person name="Lazar C.S."/>
            <person name="Teske A.P."/>
            <person name="Dick G.J."/>
        </authorList>
    </citation>
    <scope>NUCLEOTIDE SEQUENCE [LARGE SCALE GENOMIC DNA]</scope>
    <source>
        <strain evidence="9">DG_26</strain>
    </source>
</reference>
<dbReference type="PROSITE" id="PS50113">
    <property type="entry name" value="PAC"/>
    <property type="match status" value="8"/>
</dbReference>
<proteinExistence type="predicted"/>
<sequence>MKEKKTKSELLQELKDLRKRLAELERTKEVQAPYSEGPATLAYPRTLDEALERFGSNDHLCLIYKSLDELRAASVPFLRIGFDRGEKCICITSTHSAGEIREWLAGAGIDFAEMEASGQLAILHRADIHPGGSSFDPEGAVSVLMVECDRAIAEGYPGLRIMEEVSMRHGGYFALEKLLEYEARLNKELFSRYPCTAMCQYEQWRCDARTIKNALMTHPVVIRDNEVHQNFYYVAAEELLEQKREQREVQDWLIAIEQEGEAQKRVRFLYDLLERASQPFTVSYADGHIMLCNPAFTILSGYTEAELHGMTWTHLTPPEYREVDRRKSEELHETGRPQRYEKECIRQDDTRVPIEVLVHEVRDKRGDVQYYYTFVTDIRERKRVQTELVRKEERFRSLFEGSPVSLWEEDFSEVKRFLDMLRDSGVDDLKVYLEDHPEVVARCVRMVTVIDVNSTTLALFGAKDKAELESGLERIFVEESYDAFKKELVAVSEGIHACETEVVAQTLTGERKTFDMKWTTVPGHEESYSRVVVSLTDVTESRRLERAVRKSETDLRTILDHTVQAFILVDRNGVIRALNRTANEWARRLLGKEVRVGDRMFEMVPEGEGGIFEKHFRTALQGQRVHGDRELFDTWLEFDYSPVREGNEITGVCISYLDIGQAKRARMELAKNEARYRSLVRYSSDLITVVDAEGKITYLSASVERMLGYRPEEVTGRNVFEFIHPDDVPMLQFLLAEMVKTSEILKSAEFRVRHAHGHWVYLDSIGSNLIGDRNIGGIVVNSRDVTERKKTEDALRESEARLRLYLSSAEDIIVVQDLEGKYLYYNGPRIYGLKPEQVVGKTPFDLHEAEAAREMVKAVKQVAESRKGLSLERTVIWRGRTLWFTDQLSPIAGGDGDVSSVLTISRNITERKKAEMEVQKAKAKYEDLAESLGELIYTADPKTFETTYVNNAVRKFYGYTKTYWLKHPDLWEKLIHPEDRRRIFKEFRKAVKERRRGIIAYRIVRKDGTVRWVEDHMVFQKDAAGRIVSMNGVMYDITERKQAEAEMIKRERMARERARLLADLRALDQTEEILTRVCEAVRSSGLFERAVMTLHQPGGKITHLGQVGLPRKVVEIARKAPPVDDELRRQIMSERFRISDSFFIPVEGGLDYTSTGRYVPERRHRTDGDWQSGDELFVPLRNFSGEIMGYLSADTPTDGRRPGLETVQALEMLVEAAAARVREVETRQVLKRERDFSQSVLETANSLVVCLDADRRITVFNEECERVTGYRREEVLGERWPDLFLPKEHRHVGLRSFAEWVRAHPSDRYEGPILTKGGEIRTILWSNSAILGPSKDEVVAIAIGQDITERKRVEEALRESEKRYEDLVEKERDIIYALDTKGNITFVNRAVQNWDYTPTELIGKSFMEWIPEEFRDKTWKNFQTALKTGGLTAETTLVDKKGQQHFVQYSSTVIKEKDRVVGTRGIIRDFTEHRLMEQTVREKEELYETVLRTSPDGLIVTDLEGRIIDVSRHTVESLGLDSEEEMRGKRFLELIIKSEREKGRKTLNQLLKRGTMREFEFTATRKDGTKITVETNASVLKDKDGKPVAIVATTRDVTNRKQMQDELRASEEKYRTLVENINDLIVTVDGRGIIRYVSPPREPFGFTESDLVGYSFTEFLHPDDVQRAKENMKKAMRGNVKPSEYRYLNKRGEIRWTRVFSRPLHEGKRVTGLEVILSDVTELKELQERASSEKGYLEDVFNSVADAIFVTDMKRRFVSCNEATEKLFGYKREEIVGKSAEMFHPDKRAFERAGRTHLKRIKERGHSEGEITLKRKDGTTFVGSGTASLLTDRRGNPMGVVMVIHRVVNNR</sequence>
<dbReference type="SUPFAM" id="SSF55785">
    <property type="entry name" value="PYP-like sensor domain (PAS domain)"/>
    <property type="match status" value="11"/>
</dbReference>
<dbReference type="PROSITE" id="PS50112">
    <property type="entry name" value="PAS"/>
    <property type="match status" value="8"/>
</dbReference>
<feature type="domain" description="PAC" evidence="8">
    <location>
        <begin position="338"/>
        <end position="390"/>
    </location>
</feature>
<evidence type="ECO:0000259" key="7">
    <source>
        <dbReference type="PROSITE" id="PS50112"/>
    </source>
</evidence>
<feature type="domain" description="PAC" evidence="8">
    <location>
        <begin position="1557"/>
        <end position="1609"/>
    </location>
</feature>
<evidence type="ECO:0000313" key="10">
    <source>
        <dbReference type="Proteomes" id="UP000051124"/>
    </source>
</evidence>
<dbReference type="InterPro" id="IPR025847">
    <property type="entry name" value="MEDS_domain"/>
</dbReference>
<comment type="caution">
    <text evidence="9">The sequence shown here is derived from an EMBL/GenBank/DDBJ whole genome shotgun (WGS) entry which is preliminary data.</text>
</comment>
<dbReference type="PATRIC" id="fig|1703771.3.peg.1262"/>
<dbReference type="PANTHER" id="PTHR43304">
    <property type="entry name" value="PHYTOCHROME-LIKE PROTEIN CPH1"/>
    <property type="match status" value="1"/>
</dbReference>
<feature type="domain" description="PAS" evidence="7">
    <location>
        <begin position="1610"/>
        <end position="1679"/>
    </location>
</feature>
<gene>
    <name evidence="9" type="ORF">AMJ40_00580</name>
</gene>
<evidence type="ECO:0000256" key="3">
    <source>
        <dbReference type="ARBA" id="ARBA00022553"/>
    </source>
</evidence>
<dbReference type="Pfam" id="PF08448">
    <property type="entry name" value="PAS_4"/>
    <property type="match status" value="6"/>
</dbReference>
<dbReference type="InterPro" id="IPR052162">
    <property type="entry name" value="Sensor_kinase/Photoreceptor"/>
</dbReference>
<evidence type="ECO:0000259" key="8">
    <source>
        <dbReference type="PROSITE" id="PS50113"/>
    </source>
</evidence>
<dbReference type="NCBIfam" id="TIGR00229">
    <property type="entry name" value="sensory_box"/>
    <property type="match status" value="10"/>
</dbReference>
<feature type="domain" description="PAC" evidence="8">
    <location>
        <begin position="1431"/>
        <end position="1482"/>
    </location>
</feature>
<dbReference type="InterPro" id="IPR001610">
    <property type="entry name" value="PAC"/>
</dbReference>
<protein>
    <recommendedName>
        <fullName evidence="2">histidine kinase</fullName>
        <ecNumber evidence="2">2.7.13.3</ecNumber>
    </recommendedName>
</protein>
<dbReference type="CDD" id="cd00130">
    <property type="entry name" value="PAS"/>
    <property type="match status" value="9"/>
</dbReference>
<accession>A0A0S7WME4</accession>
<dbReference type="EMBL" id="LIZT01000004">
    <property type="protein sequence ID" value="KPJ51235.1"/>
    <property type="molecule type" value="Genomic_DNA"/>
</dbReference>
<dbReference type="InterPro" id="IPR000014">
    <property type="entry name" value="PAS"/>
</dbReference>
<keyword evidence="6" id="KW-0175">Coiled coil</keyword>
<feature type="domain" description="PAC" evidence="8">
    <location>
        <begin position="1681"/>
        <end position="1732"/>
    </location>
</feature>
<feature type="domain" description="PAS" evidence="7">
    <location>
        <begin position="265"/>
        <end position="335"/>
    </location>
</feature>
<dbReference type="Pfam" id="PF14417">
    <property type="entry name" value="MEDS"/>
    <property type="match status" value="1"/>
</dbReference>
<dbReference type="GO" id="GO:0004673">
    <property type="term" value="F:protein histidine kinase activity"/>
    <property type="evidence" value="ECO:0007669"/>
    <property type="project" value="UniProtKB-EC"/>
</dbReference>
<dbReference type="SUPFAM" id="SSF55781">
    <property type="entry name" value="GAF domain-like"/>
    <property type="match status" value="1"/>
</dbReference>
<feature type="domain" description="PAC" evidence="8">
    <location>
        <begin position="997"/>
        <end position="1049"/>
    </location>
</feature>
<dbReference type="InterPro" id="IPR013655">
    <property type="entry name" value="PAS_fold_3"/>
</dbReference>
<feature type="domain" description="PAS" evidence="7">
    <location>
        <begin position="1360"/>
        <end position="1429"/>
    </location>
</feature>
<feature type="domain" description="PAC" evidence="8">
    <location>
        <begin position="865"/>
        <end position="920"/>
    </location>
</feature>
<dbReference type="EC" id="2.7.13.3" evidence="2"/>
<dbReference type="GO" id="GO:0006355">
    <property type="term" value="P:regulation of DNA-templated transcription"/>
    <property type="evidence" value="ECO:0007669"/>
    <property type="project" value="InterPro"/>
</dbReference>
<dbReference type="Pfam" id="PF08447">
    <property type="entry name" value="PAS_3"/>
    <property type="match status" value="2"/>
</dbReference>
<evidence type="ECO:0000256" key="1">
    <source>
        <dbReference type="ARBA" id="ARBA00000085"/>
    </source>
</evidence>
<dbReference type="PANTHER" id="PTHR43304:SF1">
    <property type="entry name" value="PAC DOMAIN-CONTAINING PROTEIN"/>
    <property type="match status" value="1"/>
</dbReference>
<dbReference type="SMART" id="SM00091">
    <property type="entry name" value="PAS"/>
    <property type="match status" value="10"/>
</dbReference>
<feature type="domain" description="PAS" evidence="7">
    <location>
        <begin position="921"/>
        <end position="994"/>
    </location>
</feature>
<feature type="domain" description="PAC" evidence="8">
    <location>
        <begin position="746"/>
        <end position="797"/>
    </location>
</feature>
<feature type="domain" description="PAC" evidence="8">
    <location>
        <begin position="1307"/>
        <end position="1359"/>
    </location>
</feature>
<feature type="domain" description="PAS" evidence="7">
    <location>
        <begin position="1233"/>
        <end position="1292"/>
    </location>
</feature>
<evidence type="ECO:0000256" key="5">
    <source>
        <dbReference type="ARBA" id="ARBA00022777"/>
    </source>
</evidence>
<keyword evidence="3" id="KW-0597">Phosphoprotein</keyword>
<feature type="domain" description="PAS" evidence="7">
    <location>
        <begin position="672"/>
        <end position="742"/>
    </location>
</feature>
<dbReference type="Gene3D" id="3.30.450.20">
    <property type="entry name" value="PAS domain"/>
    <property type="match status" value="11"/>
</dbReference>
<evidence type="ECO:0000313" key="9">
    <source>
        <dbReference type="EMBL" id="KPJ51235.1"/>
    </source>
</evidence>
<organism evidence="9 10">
    <name type="scientific">candidate division TA06 bacterium DG_26</name>
    <dbReference type="NCBI Taxonomy" id="1703771"/>
    <lineage>
        <taxon>Bacteria</taxon>
        <taxon>Bacteria division TA06</taxon>
    </lineage>
</organism>
<name>A0A0S7WME4_UNCT6</name>
<dbReference type="Pfam" id="PF13426">
    <property type="entry name" value="PAS_9"/>
    <property type="match status" value="2"/>
</dbReference>
<dbReference type="Pfam" id="PF00989">
    <property type="entry name" value="PAS"/>
    <property type="match status" value="1"/>
</dbReference>
<feature type="domain" description="PAS" evidence="7">
    <location>
        <begin position="1483"/>
        <end position="1554"/>
    </location>
</feature>
<dbReference type="Proteomes" id="UP000051124">
    <property type="component" value="Unassembled WGS sequence"/>
</dbReference>
<dbReference type="InterPro" id="IPR035965">
    <property type="entry name" value="PAS-like_dom_sf"/>
</dbReference>
<dbReference type="SMART" id="SM00086">
    <property type="entry name" value="PAC"/>
    <property type="match status" value="10"/>
</dbReference>
<keyword evidence="5" id="KW-0418">Kinase</keyword>
<evidence type="ECO:0000256" key="6">
    <source>
        <dbReference type="SAM" id="Coils"/>
    </source>
</evidence>
<dbReference type="InterPro" id="IPR013767">
    <property type="entry name" value="PAS_fold"/>
</dbReference>